<feature type="region of interest" description="Disordered" evidence="1">
    <location>
        <begin position="50"/>
        <end position="80"/>
    </location>
</feature>
<sequence>MFAIARSPLASPALQRTLAASASASAAYPFPAVAAASTVLSNVGRATLAPPTTNNTLAPPATTPAEGVSGTTPTSPSGFTLRLPTVRTGGASPGATTSFASAAMEMLEMSAPTIELRLPAVLKKRKIRFSLAEPPVRGADADAEQMAEGMARMTIKLTKATKSEFKSCRGRPPTPFPREEPDWLESDNELEVEVEKHLGIGVCTEFTTVGTFATARTYITSPATASSRYFSFLTTSQSRQKEDAVPVPQDYSVLHTQSPSRHAFNVNATTVSMVHSAGSLVSFMFPTPDPPTFMLLAVNLRPPLPRNCAVRRYCQCIVQRSGVVFVA</sequence>
<evidence type="ECO:0000256" key="1">
    <source>
        <dbReference type="SAM" id="MobiDB-lite"/>
    </source>
</evidence>
<gene>
    <name evidence="2" type="ORF">EXIGLDRAFT_693157</name>
</gene>
<dbReference type="AlphaFoldDB" id="A0A165HII1"/>
<organism evidence="2 3">
    <name type="scientific">Exidia glandulosa HHB12029</name>
    <dbReference type="NCBI Taxonomy" id="1314781"/>
    <lineage>
        <taxon>Eukaryota</taxon>
        <taxon>Fungi</taxon>
        <taxon>Dikarya</taxon>
        <taxon>Basidiomycota</taxon>
        <taxon>Agaricomycotina</taxon>
        <taxon>Agaricomycetes</taxon>
        <taxon>Auriculariales</taxon>
        <taxon>Exidiaceae</taxon>
        <taxon>Exidia</taxon>
    </lineage>
</organism>
<evidence type="ECO:0000313" key="2">
    <source>
        <dbReference type="EMBL" id="KZV92022.1"/>
    </source>
</evidence>
<dbReference type="InParanoid" id="A0A165HII1"/>
<accession>A0A165HII1</accession>
<feature type="compositionally biased region" description="Low complexity" evidence="1">
    <location>
        <begin position="50"/>
        <end position="78"/>
    </location>
</feature>
<name>A0A165HII1_EXIGL</name>
<reference evidence="2 3" key="1">
    <citation type="journal article" date="2016" name="Mol. Biol. Evol.">
        <title>Comparative Genomics of Early-Diverging Mushroom-Forming Fungi Provides Insights into the Origins of Lignocellulose Decay Capabilities.</title>
        <authorList>
            <person name="Nagy L.G."/>
            <person name="Riley R."/>
            <person name="Tritt A."/>
            <person name="Adam C."/>
            <person name="Daum C."/>
            <person name="Floudas D."/>
            <person name="Sun H."/>
            <person name="Yadav J.S."/>
            <person name="Pangilinan J."/>
            <person name="Larsson K.H."/>
            <person name="Matsuura K."/>
            <person name="Barry K."/>
            <person name="Labutti K."/>
            <person name="Kuo R."/>
            <person name="Ohm R.A."/>
            <person name="Bhattacharya S.S."/>
            <person name="Shirouzu T."/>
            <person name="Yoshinaga Y."/>
            <person name="Martin F.M."/>
            <person name="Grigoriev I.V."/>
            <person name="Hibbett D.S."/>
        </authorList>
    </citation>
    <scope>NUCLEOTIDE SEQUENCE [LARGE SCALE GENOMIC DNA]</scope>
    <source>
        <strain evidence="2 3">HHB12029</strain>
    </source>
</reference>
<proteinExistence type="predicted"/>
<dbReference type="Proteomes" id="UP000077266">
    <property type="component" value="Unassembled WGS sequence"/>
</dbReference>
<keyword evidence="3" id="KW-1185">Reference proteome</keyword>
<evidence type="ECO:0000313" key="3">
    <source>
        <dbReference type="Proteomes" id="UP000077266"/>
    </source>
</evidence>
<dbReference type="EMBL" id="KV426016">
    <property type="protein sequence ID" value="KZV92022.1"/>
    <property type="molecule type" value="Genomic_DNA"/>
</dbReference>
<protein>
    <submittedName>
        <fullName evidence="2">Uncharacterized protein</fullName>
    </submittedName>
</protein>
<feature type="region of interest" description="Disordered" evidence="1">
    <location>
        <begin position="163"/>
        <end position="182"/>
    </location>
</feature>